<protein>
    <submittedName>
        <fullName evidence="1">Uncharacterized protein</fullName>
    </submittedName>
</protein>
<organism evidence="1 2">
    <name type="scientific">Candidatus Gottesmanbacteria bacterium GW2011_GWB1_49_7</name>
    <dbReference type="NCBI Taxonomy" id="1618448"/>
    <lineage>
        <taxon>Bacteria</taxon>
        <taxon>Candidatus Gottesmaniibacteriota</taxon>
    </lineage>
</organism>
<evidence type="ECO:0000313" key="2">
    <source>
        <dbReference type="Proteomes" id="UP000034588"/>
    </source>
</evidence>
<dbReference type="AlphaFoldDB" id="A0A0G1W3B3"/>
<sequence length="100" mass="11115">MEASLTTQTIGNYPDGSVKHIIIALKLGVLKVNLTMDQPTAIRLARSLLDTPNCDYRIPNTGEYVVTADLFAPLLSRDRFGDHKEYIHVTGRSFTDPEVP</sequence>
<gene>
    <name evidence="1" type="ORF">UY48_C0003G0068</name>
</gene>
<comment type="caution">
    <text evidence="1">The sequence shown here is derived from an EMBL/GenBank/DDBJ whole genome shotgun (WGS) entry which is preliminary data.</text>
</comment>
<reference evidence="1 2" key="1">
    <citation type="journal article" date="2015" name="Nature">
        <title>rRNA introns, odd ribosomes, and small enigmatic genomes across a large radiation of phyla.</title>
        <authorList>
            <person name="Brown C.T."/>
            <person name="Hug L.A."/>
            <person name="Thomas B.C."/>
            <person name="Sharon I."/>
            <person name="Castelle C.J."/>
            <person name="Singh A."/>
            <person name="Wilkins M.J."/>
            <person name="Williams K.H."/>
            <person name="Banfield J.F."/>
        </authorList>
    </citation>
    <scope>NUCLEOTIDE SEQUENCE [LARGE SCALE GENOMIC DNA]</scope>
</reference>
<accession>A0A0G1W3B3</accession>
<name>A0A0G1W3B3_9BACT</name>
<evidence type="ECO:0000313" key="1">
    <source>
        <dbReference type="EMBL" id="KKW13246.1"/>
    </source>
</evidence>
<dbReference type="EMBL" id="LCQD01000003">
    <property type="protein sequence ID" value="KKW13246.1"/>
    <property type="molecule type" value="Genomic_DNA"/>
</dbReference>
<proteinExistence type="predicted"/>
<dbReference type="Proteomes" id="UP000034588">
    <property type="component" value="Unassembled WGS sequence"/>
</dbReference>